<dbReference type="KEGG" id="pbf:CFX0092_B0775"/>
<evidence type="ECO:0000313" key="10">
    <source>
        <dbReference type="Proteomes" id="UP000215027"/>
    </source>
</evidence>
<organism evidence="9 10">
    <name type="scientific">Candidatus Promineifilum breve</name>
    <dbReference type="NCBI Taxonomy" id="1806508"/>
    <lineage>
        <taxon>Bacteria</taxon>
        <taxon>Bacillati</taxon>
        <taxon>Chloroflexota</taxon>
        <taxon>Ardenticatenia</taxon>
        <taxon>Candidatus Promineifilales</taxon>
        <taxon>Candidatus Promineifilaceae</taxon>
        <taxon>Candidatus Promineifilum</taxon>
    </lineage>
</organism>
<proteinExistence type="inferred from homology"/>
<evidence type="ECO:0000256" key="7">
    <source>
        <dbReference type="SAM" id="Phobius"/>
    </source>
</evidence>
<comment type="subcellular location">
    <subcellularLocation>
        <location evidence="1">Cell membrane</location>
        <topology evidence="1">Multi-pass membrane protein</topology>
    </subcellularLocation>
</comment>
<comment type="similarity">
    <text evidence="2">Belongs to the UPF0126 family.</text>
</comment>
<dbReference type="Proteomes" id="UP000215027">
    <property type="component" value="Chromosome II"/>
</dbReference>
<feature type="transmembrane region" description="Helical" evidence="7">
    <location>
        <begin position="98"/>
        <end position="118"/>
    </location>
</feature>
<evidence type="ECO:0000256" key="6">
    <source>
        <dbReference type="ARBA" id="ARBA00023136"/>
    </source>
</evidence>
<feature type="transmembrane region" description="Helical" evidence="7">
    <location>
        <begin position="12"/>
        <end position="30"/>
    </location>
</feature>
<feature type="transmembrane region" description="Helical" evidence="7">
    <location>
        <begin position="69"/>
        <end position="86"/>
    </location>
</feature>
<evidence type="ECO:0000259" key="8">
    <source>
        <dbReference type="Pfam" id="PF03458"/>
    </source>
</evidence>
<evidence type="ECO:0000256" key="1">
    <source>
        <dbReference type="ARBA" id="ARBA00004651"/>
    </source>
</evidence>
<dbReference type="Pfam" id="PF03458">
    <property type="entry name" value="Gly_transporter"/>
    <property type="match status" value="2"/>
</dbReference>
<keyword evidence="3" id="KW-1003">Cell membrane</keyword>
<dbReference type="RefSeq" id="WP_095045597.1">
    <property type="nucleotide sequence ID" value="NZ_LN890656.1"/>
</dbReference>
<name>A0A160T923_9CHLR</name>
<dbReference type="AlphaFoldDB" id="A0A160T923"/>
<feature type="transmembrane region" description="Helical" evidence="7">
    <location>
        <begin position="37"/>
        <end position="57"/>
    </location>
</feature>
<gene>
    <name evidence="9" type="ORF">CFX0092_B0775</name>
</gene>
<protein>
    <recommendedName>
        <fullName evidence="8">Glycine transporter domain-containing protein</fullName>
    </recommendedName>
</protein>
<evidence type="ECO:0000313" key="9">
    <source>
        <dbReference type="EMBL" id="CUS06309.1"/>
    </source>
</evidence>
<evidence type="ECO:0000256" key="4">
    <source>
        <dbReference type="ARBA" id="ARBA00022692"/>
    </source>
</evidence>
<keyword evidence="6 7" id="KW-0472">Membrane</keyword>
<feature type="transmembrane region" description="Helical" evidence="7">
    <location>
        <begin position="184"/>
        <end position="205"/>
    </location>
</feature>
<accession>A0A160T923</accession>
<evidence type="ECO:0000256" key="2">
    <source>
        <dbReference type="ARBA" id="ARBA00008193"/>
    </source>
</evidence>
<dbReference type="OrthoDB" id="9791874at2"/>
<keyword evidence="4 7" id="KW-0812">Transmembrane</keyword>
<dbReference type="PANTHER" id="PTHR30506">
    <property type="entry name" value="INNER MEMBRANE PROTEIN"/>
    <property type="match status" value="1"/>
</dbReference>
<feature type="transmembrane region" description="Helical" evidence="7">
    <location>
        <begin position="124"/>
        <end position="147"/>
    </location>
</feature>
<dbReference type="InterPro" id="IPR005115">
    <property type="entry name" value="Gly_transporter"/>
</dbReference>
<feature type="transmembrane region" description="Helical" evidence="7">
    <location>
        <begin position="159"/>
        <end position="178"/>
    </location>
</feature>
<keyword evidence="10" id="KW-1185">Reference proteome</keyword>
<dbReference type="GO" id="GO:0005886">
    <property type="term" value="C:plasma membrane"/>
    <property type="evidence" value="ECO:0007669"/>
    <property type="project" value="UniProtKB-SubCell"/>
</dbReference>
<evidence type="ECO:0000256" key="3">
    <source>
        <dbReference type="ARBA" id="ARBA00022475"/>
    </source>
</evidence>
<feature type="domain" description="Glycine transporter" evidence="8">
    <location>
        <begin position="101"/>
        <end position="174"/>
    </location>
</feature>
<feature type="domain" description="Glycine transporter" evidence="8">
    <location>
        <begin position="13"/>
        <end position="84"/>
    </location>
</feature>
<dbReference type="EMBL" id="LN890656">
    <property type="protein sequence ID" value="CUS06309.1"/>
    <property type="molecule type" value="Genomic_DNA"/>
</dbReference>
<sequence>MSPPSAFTVPTFFGYTAILLWAISGAIVGWRKGYDVVGVFVIAFVSAFGGGLMRDGLFLQRLPVVLTDPNYMFLLLVAVGLVTIVGRRLQRDRTLGKVVSIIDAAGVPMFVVIGAELARGRILTLPAIILVATVSGVGGGLARDVLAGDTPELLRPGQYNTLLVVLAAIAYMVLSYDVGFNRLWVAWGVVFAFFIARLLTIHFNWRTRPLHDFHIREMVEGVVEWIPGWKKEE</sequence>
<keyword evidence="5 7" id="KW-1133">Transmembrane helix</keyword>
<dbReference type="PANTHER" id="PTHR30506:SF3">
    <property type="entry name" value="UPF0126 INNER MEMBRANE PROTEIN YADS-RELATED"/>
    <property type="match status" value="1"/>
</dbReference>
<evidence type="ECO:0000256" key="5">
    <source>
        <dbReference type="ARBA" id="ARBA00022989"/>
    </source>
</evidence>
<reference evidence="9" key="1">
    <citation type="submission" date="2016-01" db="EMBL/GenBank/DDBJ databases">
        <authorList>
            <person name="Mcilroy J.S."/>
            <person name="Karst M S."/>
            <person name="Albertsen M."/>
        </authorList>
    </citation>
    <scope>NUCLEOTIDE SEQUENCE</scope>
    <source>
        <strain evidence="9">Cfx-K</strain>
    </source>
</reference>